<proteinExistence type="predicted"/>
<evidence type="ECO:0000313" key="1">
    <source>
        <dbReference type="EMBL" id="CAB4668342.1"/>
    </source>
</evidence>
<organism evidence="5">
    <name type="scientific">freshwater metagenome</name>
    <dbReference type="NCBI Taxonomy" id="449393"/>
    <lineage>
        <taxon>unclassified sequences</taxon>
        <taxon>metagenomes</taxon>
        <taxon>ecological metagenomes</taxon>
    </lineage>
</organism>
<name>A0A6J7KVN7_9ZZZZ</name>
<reference evidence="5" key="1">
    <citation type="submission" date="2020-05" db="EMBL/GenBank/DDBJ databases">
        <authorList>
            <person name="Chiriac C."/>
            <person name="Salcher M."/>
            <person name="Ghai R."/>
            <person name="Kavagutti S V."/>
        </authorList>
    </citation>
    <scope>NUCLEOTIDE SEQUENCE</scope>
</reference>
<evidence type="ECO:0000313" key="4">
    <source>
        <dbReference type="EMBL" id="CAB4890040.1"/>
    </source>
</evidence>
<evidence type="ECO:0000313" key="3">
    <source>
        <dbReference type="EMBL" id="CAB4816307.1"/>
    </source>
</evidence>
<sequence>MGFFGGKNEPMPDWAIRSSVFMTIAQALSVGRQTPASSFVPEYSKLFSAIVSKALKDGLITEEIFQAIEYSPFQIKISRDDSELYKVTAADSPVYLQQGMALNRVLSRWNNSMSITNGDQDNIFTALSMECQNLGMDKNDEDMIGLLFLVSIFYTTLLKDSQADKVNCDNWRSIGSFFATELPNRWLIESSKQ</sequence>
<protein>
    <submittedName>
        <fullName evidence="5">Unannotated protein</fullName>
    </submittedName>
</protein>
<gene>
    <name evidence="1" type="ORF">UFOPK2343_00207</name>
    <name evidence="2" type="ORF">UFOPK2652_00415</name>
    <name evidence="3" type="ORF">UFOPK3128_00451</name>
    <name evidence="4" type="ORF">UFOPK3511_00304</name>
    <name evidence="5" type="ORF">UFOPK3880_00254</name>
    <name evidence="6" type="ORF">UFOPK4146_00105</name>
</gene>
<dbReference type="EMBL" id="CAFBPT010000001">
    <property type="protein sequence ID" value="CAB5018600.1"/>
    <property type="molecule type" value="Genomic_DNA"/>
</dbReference>
<dbReference type="EMBL" id="CAFBMA010000002">
    <property type="protein sequence ID" value="CAB4890040.1"/>
    <property type="molecule type" value="Genomic_DNA"/>
</dbReference>
<evidence type="ECO:0000313" key="2">
    <source>
        <dbReference type="EMBL" id="CAB4704850.1"/>
    </source>
</evidence>
<dbReference type="EMBL" id="CAFAAZ010000003">
    <property type="protein sequence ID" value="CAB4816307.1"/>
    <property type="molecule type" value="Genomic_DNA"/>
</dbReference>
<evidence type="ECO:0000313" key="6">
    <source>
        <dbReference type="EMBL" id="CAB5018600.1"/>
    </source>
</evidence>
<evidence type="ECO:0000313" key="5">
    <source>
        <dbReference type="EMBL" id="CAB4960488.1"/>
    </source>
</evidence>
<dbReference type="EMBL" id="CAEZYD010000003">
    <property type="protein sequence ID" value="CAB4704850.1"/>
    <property type="molecule type" value="Genomic_DNA"/>
</dbReference>
<dbReference type="AlphaFoldDB" id="A0A6J7KVN7"/>
<dbReference type="EMBL" id="CAFBNU010000002">
    <property type="protein sequence ID" value="CAB4960488.1"/>
    <property type="molecule type" value="Genomic_DNA"/>
</dbReference>
<accession>A0A6J7KVN7</accession>
<dbReference type="EMBL" id="CAEZXD010000003">
    <property type="protein sequence ID" value="CAB4668342.1"/>
    <property type="molecule type" value="Genomic_DNA"/>
</dbReference>